<reference evidence="2 3" key="1">
    <citation type="submission" date="2019-06" db="EMBL/GenBank/DDBJ databases">
        <title>Whole genome shotgun sequence of Pseudonocardia hydrocarbonoxydans NBRC 14498.</title>
        <authorList>
            <person name="Hosoyama A."/>
            <person name="Uohara A."/>
            <person name="Ohji S."/>
            <person name="Ichikawa N."/>
        </authorList>
    </citation>
    <scope>NUCLEOTIDE SEQUENCE [LARGE SCALE GENOMIC DNA]</scope>
    <source>
        <strain evidence="2 3">NBRC 14498</strain>
    </source>
</reference>
<dbReference type="RefSeq" id="WP_141278413.1">
    <property type="nucleotide sequence ID" value="NZ_BAAARZ010000004.1"/>
</dbReference>
<dbReference type="EMBL" id="BJNG01000016">
    <property type="protein sequence ID" value="GEC19876.1"/>
    <property type="molecule type" value="Genomic_DNA"/>
</dbReference>
<evidence type="ECO:0000256" key="1">
    <source>
        <dbReference type="SAM" id="MobiDB-lite"/>
    </source>
</evidence>
<dbReference type="Gene3D" id="1.20.1260.20">
    <property type="entry name" value="PPE superfamily"/>
    <property type="match status" value="1"/>
</dbReference>
<dbReference type="OrthoDB" id="3579855at2"/>
<feature type="compositionally biased region" description="Low complexity" evidence="1">
    <location>
        <begin position="384"/>
        <end position="398"/>
    </location>
</feature>
<evidence type="ECO:0000313" key="3">
    <source>
        <dbReference type="Proteomes" id="UP000320338"/>
    </source>
</evidence>
<evidence type="ECO:0000313" key="2">
    <source>
        <dbReference type="EMBL" id="GEC19876.1"/>
    </source>
</evidence>
<feature type="compositionally biased region" description="Low complexity" evidence="1">
    <location>
        <begin position="309"/>
        <end position="335"/>
    </location>
</feature>
<proteinExistence type="predicted"/>
<feature type="region of interest" description="Disordered" evidence="1">
    <location>
        <begin position="265"/>
        <end position="448"/>
    </location>
</feature>
<keyword evidence="3" id="KW-1185">Reference proteome</keyword>
<feature type="compositionally biased region" description="Gly residues" evidence="1">
    <location>
        <begin position="439"/>
        <end position="448"/>
    </location>
</feature>
<sequence length="448" mass="42178">MAEPYAQTAVPFDRLPLAALRDPVLAGPGIGGMGDAAERYRHLADTLQRATDDLRAAMRGAQGAHDGEAAEASRQYVERLAAVGELGAGQARIAVGALDDGASYYSRVADDMRALQTDLPTPRNVAHAEAQARAVDELRVLAVEAAQRYESNANWSAGRTFQAFDAPALAAPGEGGGVPVTGASVGGIGSAALGSGGSGTGGAGASVVGAGTGPGAPTAGTDAGAAGLVGGRPAAGSGVGAGSGVAGAGSVAGAGGPGIGSSGLGSPGAGSAGAGSPGVGGPGAGAPGNAATGPGGVGAVPVGGGARGSGVSSPGAGAVPSGRPAAVPIGRSTPGEPGGTGGGWVPGTPWSGRPQPDAGTAARAVPAEPPVPPRPGTGPGGSAPGAAAAGRPATTGMPLMPMAGAGRGQESEHTRPSWLLEDDPQAFWFSGIPEHTPGVIGGEGDTDH</sequence>
<feature type="compositionally biased region" description="Gly residues" evidence="1">
    <location>
        <begin position="293"/>
        <end position="308"/>
    </location>
</feature>
<feature type="compositionally biased region" description="Pro residues" evidence="1">
    <location>
        <begin position="367"/>
        <end position="376"/>
    </location>
</feature>
<comment type="caution">
    <text evidence="2">The sequence shown here is derived from an EMBL/GenBank/DDBJ whole genome shotgun (WGS) entry which is preliminary data.</text>
</comment>
<feature type="compositionally biased region" description="Gly residues" evidence="1">
    <location>
        <begin position="265"/>
        <end position="286"/>
    </location>
</feature>
<dbReference type="Proteomes" id="UP000320338">
    <property type="component" value="Unassembled WGS sequence"/>
</dbReference>
<evidence type="ECO:0008006" key="4">
    <source>
        <dbReference type="Google" id="ProtNLM"/>
    </source>
</evidence>
<dbReference type="AlphaFoldDB" id="A0A4Y3WR91"/>
<dbReference type="InterPro" id="IPR038332">
    <property type="entry name" value="PPE_sf"/>
</dbReference>
<protein>
    <recommendedName>
        <fullName evidence="4">PPE family domain-containing protein</fullName>
    </recommendedName>
</protein>
<organism evidence="2 3">
    <name type="scientific">Pseudonocardia hydrocarbonoxydans</name>
    <dbReference type="NCBI Taxonomy" id="76726"/>
    <lineage>
        <taxon>Bacteria</taxon>
        <taxon>Bacillati</taxon>
        <taxon>Actinomycetota</taxon>
        <taxon>Actinomycetes</taxon>
        <taxon>Pseudonocardiales</taxon>
        <taxon>Pseudonocardiaceae</taxon>
        <taxon>Pseudonocardia</taxon>
    </lineage>
</organism>
<accession>A0A4Y3WR91</accession>
<feature type="compositionally biased region" description="Gly residues" evidence="1">
    <location>
        <begin position="336"/>
        <end position="345"/>
    </location>
</feature>
<name>A0A4Y3WR91_9PSEU</name>
<gene>
    <name evidence="2" type="ORF">PHY01_21590</name>
</gene>